<dbReference type="AlphaFoldDB" id="A0A978VR44"/>
<evidence type="ECO:0000313" key="1">
    <source>
        <dbReference type="EMBL" id="KAH7538019.1"/>
    </source>
</evidence>
<protein>
    <submittedName>
        <fullName evidence="1">Uncharacterized protein</fullName>
    </submittedName>
</protein>
<gene>
    <name evidence="1" type="ORF">FEM48_Zijuj03G0154900</name>
</gene>
<dbReference type="SUPFAM" id="SSF55753">
    <property type="entry name" value="Actin depolymerizing proteins"/>
    <property type="match status" value="1"/>
</dbReference>
<evidence type="ECO:0000313" key="2">
    <source>
        <dbReference type="Proteomes" id="UP000813462"/>
    </source>
</evidence>
<accession>A0A978VR44</accession>
<dbReference type="Proteomes" id="UP000813462">
    <property type="component" value="Unassembled WGS sequence"/>
</dbReference>
<reference evidence="1" key="1">
    <citation type="journal article" date="2021" name="Front. Plant Sci.">
        <title>Chromosome-Scale Genome Assembly for Chinese Sour Jujube and Insights Into Its Genome Evolution and Domestication Signature.</title>
        <authorList>
            <person name="Shen L.-Y."/>
            <person name="Luo H."/>
            <person name="Wang X.-L."/>
            <person name="Wang X.-M."/>
            <person name="Qiu X.-J."/>
            <person name="Liu H."/>
            <person name="Zhou S.-S."/>
            <person name="Jia K.-H."/>
            <person name="Nie S."/>
            <person name="Bao Y.-T."/>
            <person name="Zhang R.-G."/>
            <person name="Yun Q.-Z."/>
            <person name="Chai Y.-H."/>
            <person name="Lu J.-Y."/>
            <person name="Li Y."/>
            <person name="Zhao S.-W."/>
            <person name="Mao J.-F."/>
            <person name="Jia S.-G."/>
            <person name="Mao Y.-M."/>
        </authorList>
    </citation>
    <scope>NUCLEOTIDE SEQUENCE</scope>
    <source>
        <strain evidence="1">AT0</strain>
        <tissue evidence="1">Leaf</tissue>
    </source>
</reference>
<dbReference type="EMBL" id="JAEACU010000003">
    <property type="protein sequence ID" value="KAH7538019.1"/>
    <property type="molecule type" value="Genomic_DNA"/>
</dbReference>
<proteinExistence type="predicted"/>
<dbReference type="Gene3D" id="3.40.20.10">
    <property type="entry name" value="Severin"/>
    <property type="match status" value="1"/>
</dbReference>
<comment type="caution">
    <text evidence="1">The sequence shown here is derived from an EMBL/GenBank/DDBJ whole genome shotgun (WGS) entry which is preliminary data.</text>
</comment>
<dbReference type="InterPro" id="IPR029006">
    <property type="entry name" value="ADF-H/Gelsolin-like_dom_sf"/>
</dbReference>
<name>A0A978VR44_ZIZJJ</name>
<sequence>MFCTRQQMLLHDSVTLQILFRTFHETILVLGLKSHRGAPDTLKVSSKMVYATSKDRFRRDLDEIQVESREMSFDIVKARAF</sequence>
<organism evidence="1 2">
    <name type="scientific">Ziziphus jujuba var. spinosa</name>
    <dbReference type="NCBI Taxonomy" id="714518"/>
    <lineage>
        <taxon>Eukaryota</taxon>
        <taxon>Viridiplantae</taxon>
        <taxon>Streptophyta</taxon>
        <taxon>Embryophyta</taxon>
        <taxon>Tracheophyta</taxon>
        <taxon>Spermatophyta</taxon>
        <taxon>Magnoliopsida</taxon>
        <taxon>eudicotyledons</taxon>
        <taxon>Gunneridae</taxon>
        <taxon>Pentapetalae</taxon>
        <taxon>rosids</taxon>
        <taxon>fabids</taxon>
        <taxon>Rosales</taxon>
        <taxon>Rhamnaceae</taxon>
        <taxon>Paliureae</taxon>
        <taxon>Ziziphus</taxon>
    </lineage>
</organism>